<dbReference type="Proteomes" id="UP000609651">
    <property type="component" value="Unassembled WGS sequence"/>
</dbReference>
<evidence type="ECO:0000313" key="3">
    <source>
        <dbReference type="Proteomes" id="UP000609651"/>
    </source>
</evidence>
<evidence type="ECO:0000313" key="2">
    <source>
        <dbReference type="EMBL" id="NNJ26823.1"/>
    </source>
</evidence>
<name>A0ABX1VG51_9PLAN</name>
<organism evidence="2 3">
    <name type="scientific">Alienimonas chondri</name>
    <dbReference type="NCBI Taxonomy" id="2681879"/>
    <lineage>
        <taxon>Bacteria</taxon>
        <taxon>Pseudomonadati</taxon>
        <taxon>Planctomycetota</taxon>
        <taxon>Planctomycetia</taxon>
        <taxon>Planctomycetales</taxon>
        <taxon>Planctomycetaceae</taxon>
        <taxon>Alienimonas</taxon>
    </lineage>
</organism>
<comment type="caution">
    <text evidence="2">The sequence shown here is derived from an EMBL/GenBank/DDBJ whole genome shotgun (WGS) entry which is preliminary data.</text>
</comment>
<accession>A0ABX1VG51</accession>
<evidence type="ECO:0000256" key="1">
    <source>
        <dbReference type="SAM" id="MobiDB-lite"/>
    </source>
</evidence>
<dbReference type="RefSeq" id="WP_171188225.1">
    <property type="nucleotide sequence ID" value="NZ_WTPX01000100.1"/>
</dbReference>
<protein>
    <submittedName>
        <fullName evidence="2">Uncharacterized protein</fullName>
    </submittedName>
</protein>
<proteinExistence type="predicted"/>
<gene>
    <name evidence="2" type="ORF">LzC2_29180</name>
</gene>
<sequence length="64" mass="7438">MTDAKVRHLVSVKTELAEKYTRKARTSGSDTKRRQFEHRARAHRRKAEALTDLLAYREREAAAV</sequence>
<reference evidence="2 3" key="1">
    <citation type="journal article" date="2020" name="Syst. Appl. Microbiol.">
        <title>Alienimonas chondri sp. nov., a novel planctomycete isolated from the biofilm of the red alga Chondrus crispus.</title>
        <authorList>
            <person name="Vitorino I."/>
            <person name="Albuquerque L."/>
            <person name="Wiegand S."/>
            <person name="Kallscheuer N."/>
            <person name="da Costa M.S."/>
            <person name="Lobo-da-Cunha A."/>
            <person name="Jogler C."/>
            <person name="Lage O.M."/>
        </authorList>
    </citation>
    <scope>NUCLEOTIDE SEQUENCE [LARGE SCALE GENOMIC DNA]</scope>
    <source>
        <strain evidence="2 3">LzC2</strain>
    </source>
</reference>
<keyword evidence="3" id="KW-1185">Reference proteome</keyword>
<feature type="compositionally biased region" description="Basic and acidic residues" evidence="1">
    <location>
        <begin position="30"/>
        <end position="39"/>
    </location>
</feature>
<feature type="region of interest" description="Disordered" evidence="1">
    <location>
        <begin position="21"/>
        <end position="43"/>
    </location>
</feature>
<dbReference type="EMBL" id="WTPX01000100">
    <property type="protein sequence ID" value="NNJ26823.1"/>
    <property type="molecule type" value="Genomic_DNA"/>
</dbReference>